<name>A0A7R8CAP8_LEPSM</name>
<dbReference type="EMBL" id="HG994580">
    <property type="protein sequence ID" value="CAF2749060.1"/>
    <property type="molecule type" value="Genomic_DNA"/>
</dbReference>
<dbReference type="Pfam" id="PF20867">
    <property type="entry name" value="UVSSA_N"/>
    <property type="match status" value="1"/>
</dbReference>
<dbReference type="PANTHER" id="PTHR28670:SF1">
    <property type="entry name" value="UV-STIMULATED SCAFFOLD PROTEIN A"/>
    <property type="match status" value="1"/>
</dbReference>
<dbReference type="GO" id="GO:0000993">
    <property type="term" value="F:RNA polymerase II complex binding"/>
    <property type="evidence" value="ECO:0007669"/>
    <property type="project" value="TreeGrafter"/>
</dbReference>
<feature type="region of interest" description="Disordered" evidence="1">
    <location>
        <begin position="323"/>
        <end position="352"/>
    </location>
</feature>
<dbReference type="InterPro" id="IPR018610">
    <property type="entry name" value="UVSSA"/>
</dbReference>
<reference evidence="2" key="1">
    <citation type="submission" date="2021-02" db="EMBL/GenBank/DDBJ databases">
        <authorList>
            <person name="Bekaert M."/>
        </authorList>
    </citation>
    <scope>NUCLEOTIDE SEQUENCE</scope>
    <source>
        <strain evidence="2">IoA-00</strain>
    </source>
</reference>
<keyword evidence="3" id="KW-1185">Reference proteome</keyword>
<dbReference type="PANTHER" id="PTHR28670">
    <property type="entry name" value="UV-STIMULATED SCAFFOLD PROTEIN A"/>
    <property type="match status" value="1"/>
</dbReference>
<dbReference type="InterPro" id="IPR049408">
    <property type="entry name" value="UVSSA_N_a-solenoid_rpt"/>
</dbReference>
<evidence type="ECO:0000313" key="2">
    <source>
        <dbReference type="EMBL" id="CAF2749060.1"/>
    </source>
</evidence>
<dbReference type="GO" id="GO:0005694">
    <property type="term" value="C:chromosome"/>
    <property type="evidence" value="ECO:0007669"/>
    <property type="project" value="TreeGrafter"/>
</dbReference>
<dbReference type="AlphaFoldDB" id="A0A7R8CAP8"/>
<evidence type="ECO:0000256" key="1">
    <source>
        <dbReference type="SAM" id="MobiDB-lite"/>
    </source>
</evidence>
<proteinExistence type="predicted"/>
<accession>A0A7R8CAP8</accession>
<dbReference type="OrthoDB" id="5594015at2759"/>
<dbReference type="Proteomes" id="UP000675881">
    <property type="component" value="Chromosome 1"/>
</dbReference>
<sequence length="426" mass="49819">MSDKSLQGFIRELTSTDDNELDSGKLKKLKYICKSYPERIPHVSDFIIKRMSRSTHCQIRLLCFKVLDHLFRRSSVVRSIVVSKLKIIISLTFGLSSDKPLPPPDTTRKILIKLARRTFGEWTTEFKDKYPKLESTSIYLKEHCNCDVYYERRESHESSLKMTRLWRDHCRNVVNEMNDKKSYIEEVCIQLQNAIDLIIPSSFVADEEDGDKIIIQDDEDFMRDNGVINLNKSVAVVDLSIPSFINQENEVLVDLIIEQTKVLRNRLIPLVIKWTTIFEKSEQYVSEFTHQRGIAENVRSKLVKLEDICTRLIIPKKRITNIDSDDDDDEFEEVPEKEGYEESYQEPSSSSKIEPWKDIQLLKKLEAATGQKLIFDKQRKKRKLTPLSVDKSRKRLEKIVFNRSSLKRVREDIKSNLINSSKRVIL</sequence>
<evidence type="ECO:0000313" key="3">
    <source>
        <dbReference type="Proteomes" id="UP000675881"/>
    </source>
</evidence>
<dbReference type="GO" id="GO:0006283">
    <property type="term" value="P:transcription-coupled nucleotide-excision repair"/>
    <property type="evidence" value="ECO:0007669"/>
    <property type="project" value="TreeGrafter"/>
</dbReference>
<feature type="compositionally biased region" description="Acidic residues" evidence="1">
    <location>
        <begin position="323"/>
        <end position="333"/>
    </location>
</feature>
<protein>
    <submittedName>
        <fullName evidence="2">UVSSA</fullName>
    </submittedName>
</protein>
<dbReference type="GO" id="GO:0009411">
    <property type="term" value="P:response to UV"/>
    <property type="evidence" value="ECO:0007669"/>
    <property type="project" value="InterPro"/>
</dbReference>
<gene>
    <name evidence="2" type="ORF">LSAA_1198</name>
</gene>
<organism evidence="2 3">
    <name type="scientific">Lepeophtheirus salmonis</name>
    <name type="common">Salmon louse</name>
    <name type="synonym">Caligus salmonis</name>
    <dbReference type="NCBI Taxonomy" id="72036"/>
    <lineage>
        <taxon>Eukaryota</taxon>
        <taxon>Metazoa</taxon>
        <taxon>Ecdysozoa</taxon>
        <taxon>Arthropoda</taxon>
        <taxon>Crustacea</taxon>
        <taxon>Multicrustacea</taxon>
        <taxon>Hexanauplia</taxon>
        <taxon>Copepoda</taxon>
        <taxon>Siphonostomatoida</taxon>
        <taxon>Caligidae</taxon>
        <taxon>Lepeophtheirus</taxon>
    </lineage>
</organism>